<dbReference type="AlphaFoldDB" id="A0A8B7Y7E0"/>
<feature type="domain" description="VWFD" evidence="12">
    <location>
        <begin position="637"/>
        <end position="843"/>
    </location>
</feature>
<feature type="disulfide bond" evidence="6">
    <location>
        <begin position="1004"/>
        <end position="1031"/>
    </location>
</feature>
<keyword evidence="2 7" id="KW-0812">Transmembrane</keyword>
<evidence type="ECO:0000259" key="11">
    <source>
        <dbReference type="PROSITE" id="PS51220"/>
    </source>
</evidence>
<dbReference type="Gene3D" id="2.10.70.10">
    <property type="entry name" value="Complement Module, domain 1"/>
    <property type="match status" value="2"/>
</dbReference>
<sequence length="1070" mass="116659">MSTALMAAFLSGILVIILPTTYALEGLMFPHGVTEGDTFLPPNDDGSSGRVPISILFPFFDHNHDSLFVNTNGALSFLIEVSSFTPTPFPLDGDRRVVAPFWGDVDITHGGNVTYRELIRVPENDQLFAEVDSIVRKTFIDQSRFSATWIFIATWNKVPFFGAVNHDALNITNTFQTVLVTNGRHSYAIFNYEEINWTTGTASGGNNIGLQGTPAQVGFNAGDGFTFYVVPESRTNAIVDIDEDSNIGFRGRFLFRIDSSEIVNSGCNSGGTLAVFPFSGSMLGGDVIHLSGPCLDASSSIVCRFASVEVPGEVVSNTTVRCVSPQVFEVGRVPLKMSINGGEFFNFTGVFTYLSPEDTTPFVKRLNAAEWNELRALTITWDTELLQEYVDDVRISFYGYKENITSGTVDLQLVYSSSQVVPYNVGVFRFSRPPSPDGFKYTVGVVRVSQYGAQGQNELALPGMWSDVHNLHWLYPVPEPSAWCEDWLKEAQSDLEFLAVTQHCPCTLTQALVDAGRFSPHPLCNLDTPFSCELFKPGAVHCIRANTPSEMGGGQECCYGNNGNVLNVLRTPGGGFAQRRHHDGSAPYKVAGRVPYLSHWVSDILPMEHCCVYSEESCQLYKSVRPSQTCQGYTPLRPAITAGDPHLVTLDGVEYTFNGVGEYTMLETCNGSFVMQARMAVLQGVPATVLTALAAHDAGTSDQIQVEVSDRRGMDVWYRPEGNGSEWSMLDFEETQVRRVELEGATVFCHEVNNSGVMAKNILINFRCGVSLVVSTTSGLLNVFTTLQEELKGRTRGLYGNWNGDKNDDFERPNGTVLPISATMQDVHYGFGQAWQIKPEDSLFRYPRGKGPTDYSDETFTPVFLPPETAITEEAREICGNISQCIFDLAVTGDSDIARASGSTVSRYKAAVESASLVTCGSVSEPANGRKEVSRSNVGGVANFTCDDGYTLQGESELMCQKNGTWSADVPVCAPVICSSLDVPPNGAKEVSRSTLGGVASFTCDDGYTLRGESELTCQETGTWSGEVPTCEASVGLQAWQIVLIVLGCCVLLVTVVVVVKVILLQRARK</sequence>
<dbReference type="InterPro" id="IPR056619">
    <property type="entry name" value="C8-3_MUC4"/>
</dbReference>
<dbReference type="SUPFAM" id="SSF57535">
    <property type="entry name" value="Complement control module/SCR domain"/>
    <property type="match status" value="2"/>
</dbReference>
<dbReference type="SMART" id="SM00723">
    <property type="entry name" value="AMOP"/>
    <property type="match status" value="1"/>
</dbReference>
<dbReference type="InterPro" id="IPR005533">
    <property type="entry name" value="AMOP_dom"/>
</dbReference>
<evidence type="ECO:0000256" key="6">
    <source>
        <dbReference type="PROSITE-ProRule" id="PRU00302"/>
    </source>
</evidence>
<proteinExistence type="predicted"/>
<dbReference type="GO" id="GO:0016020">
    <property type="term" value="C:membrane"/>
    <property type="evidence" value="ECO:0007669"/>
    <property type="project" value="UniProtKB-SubCell"/>
</dbReference>
<dbReference type="SMART" id="SM00032">
    <property type="entry name" value="CCP"/>
    <property type="match status" value="2"/>
</dbReference>
<dbReference type="InterPro" id="IPR000436">
    <property type="entry name" value="Sushi_SCR_CCP_dom"/>
</dbReference>
<dbReference type="InterPro" id="IPR051495">
    <property type="entry name" value="Epithelial_Barrier/Signaling"/>
</dbReference>
<evidence type="ECO:0000259" key="9">
    <source>
        <dbReference type="PROSITE" id="PS50856"/>
    </source>
</evidence>
<keyword evidence="5 6" id="KW-1015">Disulfide bond</keyword>
<dbReference type="SMART" id="SM00216">
    <property type="entry name" value="VWD"/>
    <property type="match status" value="1"/>
</dbReference>
<dbReference type="PROSITE" id="PS50856">
    <property type="entry name" value="AMOP"/>
    <property type="match status" value="1"/>
</dbReference>
<dbReference type="Pfam" id="PF00084">
    <property type="entry name" value="Sushi"/>
    <property type="match status" value="2"/>
</dbReference>
<dbReference type="Pfam" id="PF03782">
    <property type="entry name" value="AMOP"/>
    <property type="match status" value="1"/>
</dbReference>
<gene>
    <name evidence="14" type="primary">LOC110978440</name>
</gene>
<feature type="domain" description="Sushi" evidence="10">
    <location>
        <begin position="918"/>
        <end position="975"/>
    </location>
</feature>
<keyword evidence="8" id="KW-0732">Signal</keyword>
<feature type="domain" description="NIDO" evidence="11">
    <location>
        <begin position="100"/>
        <end position="260"/>
    </location>
</feature>
<dbReference type="InterPro" id="IPR001846">
    <property type="entry name" value="VWF_type-D"/>
</dbReference>
<keyword evidence="3 7" id="KW-1133">Transmembrane helix</keyword>
<organism evidence="13 14">
    <name type="scientific">Acanthaster planci</name>
    <name type="common">Crown-of-thorns starfish</name>
    <dbReference type="NCBI Taxonomy" id="133434"/>
    <lineage>
        <taxon>Eukaryota</taxon>
        <taxon>Metazoa</taxon>
        <taxon>Echinodermata</taxon>
        <taxon>Eleutherozoa</taxon>
        <taxon>Asterozoa</taxon>
        <taxon>Asteroidea</taxon>
        <taxon>Valvatacea</taxon>
        <taxon>Valvatida</taxon>
        <taxon>Acanthasteridae</taxon>
        <taxon>Acanthaster</taxon>
    </lineage>
</organism>
<dbReference type="PROSITE" id="PS51233">
    <property type="entry name" value="VWFD"/>
    <property type="match status" value="1"/>
</dbReference>
<dbReference type="PROSITE" id="PS50923">
    <property type="entry name" value="SUSHI"/>
    <property type="match status" value="2"/>
</dbReference>
<dbReference type="Pfam" id="PF23263">
    <property type="entry name" value="C8-3_MUC4"/>
    <property type="match status" value="1"/>
</dbReference>
<dbReference type="RefSeq" id="XP_022089139.1">
    <property type="nucleotide sequence ID" value="XM_022233447.1"/>
</dbReference>
<protein>
    <submittedName>
        <fullName evidence="14">Sushi domain-containing protein 2-like isoform X1</fullName>
    </submittedName>
</protein>
<dbReference type="Gene3D" id="2.60.40.10">
    <property type="entry name" value="Immunoglobulins"/>
    <property type="match status" value="1"/>
</dbReference>
<accession>A0A8B7Y7E0</accession>
<dbReference type="SMART" id="SM00539">
    <property type="entry name" value="NIDO"/>
    <property type="match status" value="1"/>
</dbReference>
<evidence type="ECO:0000256" key="7">
    <source>
        <dbReference type="SAM" id="Phobius"/>
    </source>
</evidence>
<dbReference type="OrthoDB" id="6236007at2759"/>
<dbReference type="KEGG" id="aplc:110978440"/>
<dbReference type="PANTHER" id="PTHR13802:SF59">
    <property type="entry name" value="SUSHI DOMAIN-CONTAINING PROTEIN 2"/>
    <property type="match status" value="1"/>
</dbReference>
<keyword evidence="4 7" id="KW-0472">Membrane</keyword>
<evidence type="ECO:0000259" key="12">
    <source>
        <dbReference type="PROSITE" id="PS51233"/>
    </source>
</evidence>
<evidence type="ECO:0000256" key="2">
    <source>
        <dbReference type="ARBA" id="ARBA00022692"/>
    </source>
</evidence>
<dbReference type="PANTHER" id="PTHR13802">
    <property type="entry name" value="MUCIN 4-RELATED"/>
    <property type="match status" value="1"/>
</dbReference>
<dbReference type="GO" id="GO:0007160">
    <property type="term" value="P:cell-matrix adhesion"/>
    <property type="evidence" value="ECO:0007669"/>
    <property type="project" value="InterPro"/>
</dbReference>
<dbReference type="InterPro" id="IPR035976">
    <property type="entry name" value="Sushi/SCR/CCP_sf"/>
</dbReference>
<evidence type="ECO:0000313" key="13">
    <source>
        <dbReference type="Proteomes" id="UP000694845"/>
    </source>
</evidence>
<comment type="subcellular location">
    <subcellularLocation>
        <location evidence="1">Membrane</location>
    </subcellularLocation>
</comment>
<evidence type="ECO:0000259" key="10">
    <source>
        <dbReference type="PROSITE" id="PS50923"/>
    </source>
</evidence>
<evidence type="ECO:0000313" key="14">
    <source>
        <dbReference type="RefSeq" id="XP_022089139.1"/>
    </source>
</evidence>
<keyword evidence="6" id="KW-0768">Sushi</keyword>
<dbReference type="InterPro" id="IPR013783">
    <property type="entry name" value="Ig-like_fold"/>
</dbReference>
<feature type="signal peptide" evidence="8">
    <location>
        <begin position="1"/>
        <end position="23"/>
    </location>
</feature>
<dbReference type="Pfam" id="PF00094">
    <property type="entry name" value="VWD"/>
    <property type="match status" value="1"/>
</dbReference>
<reference evidence="14" key="1">
    <citation type="submission" date="2025-08" db="UniProtKB">
        <authorList>
            <consortium name="RefSeq"/>
        </authorList>
    </citation>
    <scope>IDENTIFICATION</scope>
</reference>
<evidence type="ECO:0000256" key="8">
    <source>
        <dbReference type="SAM" id="SignalP"/>
    </source>
</evidence>
<dbReference type="Proteomes" id="UP000694845">
    <property type="component" value="Unplaced"/>
</dbReference>
<feature type="transmembrane region" description="Helical" evidence="7">
    <location>
        <begin position="1039"/>
        <end position="1064"/>
    </location>
</feature>
<evidence type="ECO:0000256" key="4">
    <source>
        <dbReference type="ARBA" id="ARBA00023136"/>
    </source>
</evidence>
<dbReference type="PROSITE" id="PS51220">
    <property type="entry name" value="NIDO"/>
    <property type="match status" value="1"/>
</dbReference>
<dbReference type="Pfam" id="PF01833">
    <property type="entry name" value="TIG"/>
    <property type="match status" value="1"/>
</dbReference>
<keyword evidence="13" id="KW-1185">Reference proteome</keyword>
<feature type="disulfide bond" evidence="6">
    <location>
        <begin position="946"/>
        <end position="973"/>
    </location>
</feature>
<dbReference type="InterPro" id="IPR002909">
    <property type="entry name" value="IPT_dom"/>
</dbReference>
<comment type="caution">
    <text evidence="6">Lacks conserved residue(s) required for the propagation of feature annotation.</text>
</comment>
<name>A0A8B7Y7E0_ACAPL</name>
<feature type="domain" description="Sushi" evidence="10">
    <location>
        <begin position="976"/>
        <end position="1033"/>
    </location>
</feature>
<evidence type="ECO:0000256" key="3">
    <source>
        <dbReference type="ARBA" id="ARBA00022989"/>
    </source>
</evidence>
<dbReference type="InterPro" id="IPR003886">
    <property type="entry name" value="NIDO_dom"/>
</dbReference>
<evidence type="ECO:0000256" key="1">
    <source>
        <dbReference type="ARBA" id="ARBA00004370"/>
    </source>
</evidence>
<dbReference type="Pfam" id="PF06119">
    <property type="entry name" value="NIDO"/>
    <property type="match status" value="1"/>
</dbReference>
<dbReference type="SUPFAM" id="SSF81296">
    <property type="entry name" value="E set domains"/>
    <property type="match status" value="1"/>
</dbReference>
<feature type="domain" description="AMOP" evidence="9">
    <location>
        <begin position="476"/>
        <end position="625"/>
    </location>
</feature>
<dbReference type="InterPro" id="IPR014756">
    <property type="entry name" value="Ig_E-set"/>
</dbReference>
<evidence type="ECO:0000256" key="5">
    <source>
        <dbReference type="ARBA" id="ARBA00023157"/>
    </source>
</evidence>
<dbReference type="GeneID" id="110978440"/>
<dbReference type="CDD" id="cd00033">
    <property type="entry name" value="CCP"/>
    <property type="match status" value="2"/>
</dbReference>
<feature type="chain" id="PRO_5034587910" evidence="8">
    <location>
        <begin position="24"/>
        <end position="1070"/>
    </location>
</feature>